<keyword evidence="1" id="KW-0472">Membrane</keyword>
<feature type="transmembrane region" description="Helical" evidence="1">
    <location>
        <begin position="60"/>
        <end position="84"/>
    </location>
</feature>
<feature type="transmembrane region" description="Helical" evidence="1">
    <location>
        <begin position="15"/>
        <end position="39"/>
    </location>
</feature>
<name>A0AA40CAG4_9PEZI</name>
<sequence>MNLLELWSKLPVRTIALVVHAVLYLALSLAMLVAVDGYLAYDDGHTSSTARRPTFRSSDIITFVSAATMAVSWMAGIWSASVLVKSGYVVWVGSRDNVNKEIVADKIRRTMDHQLPLFLGTRRDFTLVQISTLLIIPAFIASPLLQGALDWRSSSEATGFTILKSRNPAAEFWGWSYLDGNARDADEENWGAASLAGITWDGLSESTDTSDKQTCRHVISHAQFLPGSKLFGGTFPCIIVHSISFPSAPVPPEAIHIVDNPRLITTSKAWRLFGEVPGTLALFDPTNKSLPIPPVLGSDIPDGDIVFTSEPTYPSPFSYSGTMTGLVLIAMYKPYPPYQHEIFGIPPPPNSLPRGAVMSFADGQGIRPDRHFVHMVVNFTAGVIHPKSATYLKRNVIEADDHDPDGKDIVPASWVKEALYMMSDTMNCMVRMNTTAIPTWGNLENYARDMIRYSYMAAWTNLQRRFEPNSTDLAVEIQEPRLRAVVSRWRVIVWMLINVAFSSSWFLVAEMRRRNGEIGEVDGFADFVLRMYAWFEGEGRGRGAEEREGKEGMRITVMEDKGAAG</sequence>
<keyword evidence="1" id="KW-0812">Transmembrane</keyword>
<dbReference type="Proteomes" id="UP001175000">
    <property type="component" value="Unassembled WGS sequence"/>
</dbReference>
<protein>
    <submittedName>
        <fullName evidence="2">Uncharacterized protein</fullName>
    </submittedName>
</protein>
<proteinExistence type="predicted"/>
<dbReference type="EMBL" id="JAULSU010000001">
    <property type="protein sequence ID" value="KAK0631536.1"/>
    <property type="molecule type" value="Genomic_DNA"/>
</dbReference>
<organism evidence="2 3">
    <name type="scientific">Immersiella caudata</name>
    <dbReference type="NCBI Taxonomy" id="314043"/>
    <lineage>
        <taxon>Eukaryota</taxon>
        <taxon>Fungi</taxon>
        <taxon>Dikarya</taxon>
        <taxon>Ascomycota</taxon>
        <taxon>Pezizomycotina</taxon>
        <taxon>Sordariomycetes</taxon>
        <taxon>Sordariomycetidae</taxon>
        <taxon>Sordariales</taxon>
        <taxon>Lasiosphaeriaceae</taxon>
        <taxon>Immersiella</taxon>
    </lineage>
</organism>
<reference evidence="2" key="1">
    <citation type="submission" date="2023-06" db="EMBL/GenBank/DDBJ databases">
        <title>Genome-scale phylogeny and comparative genomics of the fungal order Sordariales.</title>
        <authorList>
            <consortium name="Lawrence Berkeley National Laboratory"/>
            <person name="Hensen N."/>
            <person name="Bonometti L."/>
            <person name="Westerberg I."/>
            <person name="Brannstrom I.O."/>
            <person name="Guillou S."/>
            <person name="Cros-Aarteil S."/>
            <person name="Calhoun S."/>
            <person name="Haridas S."/>
            <person name="Kuo A."/>
            <person name="Mondo S."/>
            <person name="Pangilinan J."/>
            <person name="Riley R."/>
            <person name="Labutti K."/>
            <person name="Andreopoulos B."/>
            <person name="Lipzen A."/>
            <person name="Chen C."/>
            <person name="Yanf M."/>
            <person name="Daum C."/>
            <person name="Ng V."/>
            <person name="Clum A."/>
            <person name="Steindorff A."/>
            <person name="Ohm R."/>
            <person name="Martin F."/>
            <person name="Silar P."/>
            <person name="Natvig D."/>
            <person name="Lalanne C."/>
            <person name="Gautier V."/>
            <person name="Ament-Velasquez S.L."/>
            <person name="Kruys A."/>
            <person name="Hutchinson M.I."/>
            <person name="Powell A.J."/>
            <person name="Barry K."/>
            <person name="Miller A.N."/>
            <person name="Grigoriev I.V."/>
            <person name="Debuchy R."/>
            <person name="Gladieux P."/>
            <person name="Thoren M.H."/>
            <person name="Johannesson H."/>
        </authorList>
    </citation>
    <scope>NUCLEOTIDE SEQUENCE</scope>
    <source>
        <strain evidence="2">CBS 606.72</strain>
    </source>
</reference>
<dbReference type="AlphaFoldDB" id="A0AA40CAG4"/>
<evidence type="ECO:0000256" key="1">
    <source>
        <dbReference type="SAM" id="Phobius"/>
    </source>
</evidence>
<evidence type="ECO:0000313" key="3">
    <source>
        <dbReference type="Proteomes" id="UP001175000"/>
    </source>
</evidence>
<accession>A0AA40CAG4</accession>
<evidence type="ECO:0000313" key="2">
    <source>
        <dbReference type="EMBL" id="KAK0631536.1"/>
    </source>
</evidence>
<keyword evidence="3" id="KW-1185">Reference proteome</keyword>
<feature type="transmembrane region" description="Helical" evidence="1">
    <location>
        <begin position="491"/>
        <end position="508"/>
    </location>
</feature>
<comment type="caution">
    <text evidence="2">The sequence shown here is derived from an EMBL/GenBank/DDBJ whole genome shotgun (WGS) entry which is preliminary data.</text>
</comment>
<gene>
    <name evidence="2" type="ORF">B0T14DRAFT_559324</name>
</gene>
<feature type="transmembrane region" description="Helical" evidence="1">
    <location>
        <begin position="125"/>
        <end position="145"/>
    </location>
</feature>
<keyword evidence="1" id="KW-1133">Transmembrane helix</keyword>